<keyword evidence="1" id="KW-0812">Transmembrane</keyword>
<dbReference type="Proteomes" id="UP001300604">
    <property type="component" value="Chromosome"/>
</dbReference>
<accession>A0AA97H0D1</accession>
<protein>
    <submittedName>
        <fullName evidence="2">Uncharacterized protein</fullName>
    </submittedName>
</protein>
<dbReference type="KEGG" id="carl:PXC00_08780"/>
<gene>
    <name evidence="2" type="ORF">PXC00_08780</name>
</gene>
<organism evidence="2 3">
    <name type="scientific">Caproicibacterium argilliputei</name>
    <dbReference type="NCBI Taxonomy" id="3030016"/>
    <lineage>
        <taxon>Bacteria</taxon>
        <taxon>Bacillati</taxon>
        <taxon>Bacillota</taxon>
        <taxon>Clostridia</taxon>
        <taxon>Eubacteriales</taxon>
        <taxon>Oscillospiraceae</taxon>
        <taxon>Caproicibacterium</taxon>
    </lineage>
</organism>
<keyword evidence="1" id="KW-1133">Transmembrane helix</keyword>
<evidence type="ECO:0000313" key="2">
    <source>
        <dbReference type="EMBL" id="WOC31318.1"/>
    </source>
</evidence>
<keyword evidence="3" id="KW-1185">Reference proteome</keyword>
<feature type="transmembrane region" description="Helical" evidence="1">
    <location>
        <begin position="20"/>
        <end position="42"/>
    </location>
</feature>
<name>A0AA97H0D1_9FIRM</name>
<evidence type="ECO:0000256" key="1">
    <source>
        <dbReference type="SAM" id="Phobius"/>
    </source>
</evidence>
<sequence>MLYNPNSFYARQAHLHSAWKTIGIVSAVTAVASLAAGVCFWIRASRCMHELDTSLPVLGKAAEKYLHEQQDVSPADDEILP</sequence>
<reference evidence="3" key="1">
    <citation type="submission" date="2024-06" db="EMBL/GenBank/DDBJ databases">
        <title>Caproicibacterium argilliputei sp. nov, a novel caproic acid producing anaerobic bacterium isolated from pit mud.</title>
        <authorList>
            <person name="Zeng C."/>
        </authorList>
    </citation>
    <scope>NUCLEOTIDE SEQUENCE [LARGE SCALE GENOMIC DNA]</scope>
    <source>
        <strain evidence="3">ZCY20-5</strain>
    </source>
</reference>
<keyword evidence="1" id="KW-0472">Membrane</keyword>
<reference evidence="2 3" key="2">
    <citation type="submission" date="2024-06" db="EMBL/GenBank/DDBJ databases">
        <title>Caproicibacterium argilliputei sp. nov, a novel caproic acid producing anaerobic bacterium isolated from pit mud.</title>
        <authorList>
            <person name="Xia S."/>
        </authorList>
    </citation>
    <scope>NUCLEOTIDE SEQUENCE [LARGE SCALE GENOMIC DNA]</scope>
    <source>
        <strain evidence="2 3">ZCY20-5</strain>
    </source>
</reference>
<dbReference type="RefSeq" id="WP_275843875.1">
    <property type="nucleotide sequence ID" value="NZ_CP135996.1"/>
</dbReference>
<dbReference type="AlphaFoldDB" id="A0AA97H0D1"/>
<proteinExistence type="predicted"/>
<evidence type="ECO:0000313" key="3">
    <source>
        <dbReference type="Proteomes" id="UP001300604"/>
    </source>
</evidence>
<dbReference type="EMBL" id="CP135996">
    <property type="protein sequence ID" value="WOC31318.1"/>
    <property type="molecule type" value="Genomic_DNA"/>
</dbReference>